<comment type="caution">
    <text evidence="2">The sequence shown here is derived from an EMBL/GenBank/DDBJ whole genome shotgun (WGS) entry which is preliminary data.</text>
</comment>
<dbReference type="EMBL" id="AMZH03013816">
    <property type="protein sequence ID" value="RRT48648.1"/>
    <property type="molecule type" value="Genomic_DNA"/>
</dbReference>
<reference evidence="2 3" key="1">
    <citation type="journal article" date="2014" name="Agronomy (Basel)">
        <title>A Draft Genome Sequence for Ensete ventricosum, the Drought-Tolerant Tree Against Hunger.</title>
        <authorList>
            <person name="Harrison J."/>
            <person name="Moore K.A."/>
            <person name="Paszkiewicz K."/>
            <person name="Jones T."/>
            <person name="Grant M."/>
            <person name="Ambacheew D."/>
            <person name="Muzemil S."/>
            <person name="Studholme D.J."/>
        </authorList>
    </citation>
    <scope>NUCLEOTIDE SEQUENCE [LARGE SCALE GENOMIC DNA]</scope>
</reference>
<feature type="region of interest" description="Disordered" evidence="1">
    <location>
        <begin position="47"/>
        <end position="74"/>
    </location>
</feature>
<organism evidence="2 3">
    <name type="scientific">Ensete ventricosum</name>
    <name type="common">Abyssinian banana</name>
    <name type="synonym">Musa ensete</name>
    <dbReference type="NCBI Taxonomy" id="4639"/>
    <lineage>
        <taxon>Eukaryota</taxon>
        <taxon>Viridiplantae</taxon>
        <taxon>Streptophyta</taxon>
        <taxon>Embryophyta</taxon>
        <taxon>Tracheophyta</taxon>
        <taxon>Spermatophyta</taxon>
        <taxon>Magnoliopsida</taxon>
        <taxon>Liliopsida</taxon>
        <taxon>Zingiberales</taxon>
        <taxon>Musaceae</taxon>
        <taxon>Ensete</taxon>
    </lineage>
</organism>
<feature type="compositionally biased region" description="Polar residues" evidence="1">
    <location>
        <begin position="62"/>
        <end position="74"/>
    </location>
</feature>
<accession>A0A426YAC7</accession>
<evidence type="ECO:0000256" key="1">
    <source>
        <dbReference type="SAM" id="MobiDB-lite"/>
    </source>
</evidence>
<evidence type="ECO:0000313" key="2">
    <source>
        <dbReference type="EMBL" id="RRT48648.1"/>
    </source>
</evidence>
<evidence type="ECO:0000313" key="3">
    <source>
        <dbReference type="Proteomes" id="UP000287651"/>
    </source>
</evidence>
<sequence length="157" mass="16898">MPASHCHHHCFLLPSSPSVSRQSSLLVADTDSCNHATAGRHCFPQLLTKGPRRDHGVRRTSPMPSSFTPASAQQATVGRFPRQHRFLPNPLLLSETMLLASPSSSAPYGVAQSHYDIILAAITILATSCSALYHATSRISFPSDRSSHVALSSAAQR</sequence>
<dbReference type="Proteomes" id="UP000287651">
    <property type="component" value="Unassembled WGS sequence"/>
</dbReference>
<protein>
    <submittedName>
        <fullName evidence="2">Uncharacterized protein</fullName>
    </submittedName>
</protein>
<proteinExistence type="predicted"/>
<dbReference type="AlphaFoldDB" id="A0A426YAC7"/>
<name>A0A426YAC7_ENSVE</name>
<gene>
    <name evidence="2" type="ORF">B296_00039487</name>
</gene>